<name>A0A9P6NVH8_9BASI</name>
<gene>
    <name evidence="1" type="ORF">CROQUDRAFT_104035</name>
</gene>
<reference evidence="1" key="1">
    <citation type="submission" date="2013-11" db="EMBL/GenBank/DDBJ databases">
        <title>Genome sequence of the fusiform rust pathogen reveals effectors for host alternation and coevolution with pine.</title>
        <authorList>
            <consortium name="DOE Joint Genome Institute"/>
            <person name="Smith K."/>
            <person name="Pendleton A."/>
            <person name="Kubisiak T."/>
            <person name="Anderson C."/>
            <person name="Salamov A."/>
            <person name="Aerts A."/>
            <person name="Riley R."/>
            <person name="Clum A."/>
            <person name="Lindquist E."/>
            <person name="Ence D."/>
            <person name="Campbell M."/>
            <person name="Kronenberg Z."/>
            <person name="Feau N."/>
            <person name="Dhillon B."/>
            <person name="Hamelin R."/>
            <person name="Burleigh J."/>
            <person name="Smith J."/>
            <person name="Yandell M."/>
            <person name="Nelson C."/>
            <person name="Grigoriev I."/>
            <person name="Davis J."/>
        </authorList>
    </citation>
    <scope>NUCLEOTIDE SEQUENCE</scope>
    <source>
        <strain evidence="1">G11</strain>
    </source>
</reference>
<dbReference type="AlphaFoldDB" id="A0A9P6NVH8"/>
<accession>A0A9P6NVH8</accession>
<dbReference type="EMBL" id="MU167216">
    <property type="protein sequence ID" value="KAG0150949.1"/>
    <property type="molecule type" value="Genomic_DNA"/>
</dbReference>
<sequence>MVCFAIGKSVYGSRSEAYSKQRLSDQDFIPVLMGEIFQHHLPHFLSAPPTPHAVSSELELGDSIERRACDFLERRFGTIELSTVRSEQSAEVFNVSDFASNKTLATDQGIRNSVPDDRGEYHIVPLRFIRATVLAIMFIIKAFDDCQVVRVELFYEGISGRVTQRG</sequence>
<dbReference type="Proteomes" id="UP000886653">
    <property type="component" value="Unassembled WGS sequence"/>
</dbReference>
<keyword evidence="2" id="KW-1185">Reference proteome</keyword>
<proteinExistence type="predicted"/>
<organism evidence="1 2">
    <name type="scientific">Cronartium quercuum f. sp. fusiforme G11</name>
    <dbReference type="NCBI Taxonomy" id="708437"/>
    <lineage>
        <taxon>Eukaryota</taxon>
        <taxon>Fungi</taxon>
        <taxon>Dikarya</taxon>
        <taxon>Basidiomycota</taxon>
        <taxon>Pucciniomycotina</taxon>
        <taxon>Pucciniomycetes</taxon>
        <taxon>Pucciniales</taxon>
        <taxon>Coleosporiaceae</taxon>
        <taxon>Cronartium</taxon>
    </lineage>
</organism>
<protein>
    <submittedName>
        <fullName evidence="1">Uncharacterized protein</fullName>
    </submittedName>
</protein>
<evidence type="ECO:0000313" key="1">
    <source>
        <dbReference type="EMBL" id="KAG0150949.1"/>
    </source>
</evidence>
<evidence type="ECO:0000313" key="2">
    <source>
        <dbReference type="Proteomes" id="UP000886653"/>
    </source>
</evidence>
<comment type="caution">
    <text evidence="1">The sequence shown here is derived from an EMBL/GenBank/DDBJ whole genome shotgun (WGS) entry which is preliminary data.</text>
</comment>